<dbReference type="GO" id="GO:0005254">
    <property type="term" value="F:chloride channel activity"/>
    <property type="evidence" value="ECO:0007669"/>
    <property type="project" value="TreeGrafter"/>
</dbReference>
<evidence type="ECO:0000313" key="10">
    <source>
        <dbReference type="Ensembl" id="ENSPLAP00000002576.1"/>
    </source>
</evidence>
<reference evidence="10" key="1">
    <citation type="submission" date="2025-08" db="UniProtKB">
        <authorList>
            <consortium name="Ensembl"/>
        </authorList>
    </citation>
    <scope>IDENTIFICATION</scope>
</reference>
<feature type="transmembrane region" description="Helical" evidence="8">
    <location>
        <begin position="147"/>
        <end position="167"/>
    </location>
</feature>
<evidence type="ECO:0000256" key="4">
    <source>
        <dbReference type="ARBA" id="ARBA00022692"/>
    </source>
</evidence>
<dbReference type="GO" id="GO:0005783">
    <property type="term" value="C:endoplasmic reticulum"/>
    <property type="evidence" value="ECO:0007669"/>
    <property type="project" value="TreeGrafter"/>
</dbReference>
<evidence type="ECO:0000256" key="9">
    <source>
        <dbReference type="SAM" id="SignalP"/>
    </source>
</evidence>
<keyword evidence="11" id="KW-1185">Reference proteome</keyword>
<dbReference type="Pfam" id="PF05934">
    <property type="entry name" value="MCLC"/>
    <property type="match status" value="2"/>
</dbReference>
<evidence type="ECO:0000256" key="3">
    <source>
        <dbReference type="ARBA" id="ARBA00015571"/>
    </source>
</evidence>
<evidence type="ECO:0000256" key="5">
    <source>
        <dbReference type="ARBA" id="ARBA00022989"/>
    </source>
</evidence>
<keyword evidence="5 8" id="KW-1133">Transmembrane helix</keyword>
<feature type="signal peptide" evidence="9">
    <location>
        <begin position="1"/>
        <end position="16"/>
    </location>
</feature>
<feature type="compositionally biased region" description="Basic and acidic residues" evidence="7">
    <location>
        <begin position="409"/>
        <end position="431"/>
    </location>
</feature>
<comment type="similarity">
    <text evidence="2">Belongs to the chloride channel MCLC family.</text>
</comment>
<evidence type="ECO:0000256" key="2">
    <source>
        <dbReference type="ARBA" id="ARBA00005944"/>
    </source>
</evidence>
<reference evidence="10" key="2">
    <citation type="submission" date="2025-09" db="UniProtKB">
        <authorList>
            <consortium name="Ensembl"/>
        </authorList>
    </citation>
    <scope>IDENTIFICATION</scope>
</reference>
<dbReference type="InterPro" id="IPR009231">
    <property type="entry name" value="Chloride_chnl_CLIC-like"/>
</dbReference>
<accession>A0A3B3TQH4</accession>
<dbReference type="Ensembl" id="ENSPLAT00000012811.1">
    <property type="protein sequence ID" value="ENSPLAP00000002576.1"/>
    <property type="gene ID" value="ENSPLAG00000003924.1"/>
</dbReference>
<evidence type="ECO:0000256" key="1">
    <source>
        <dbReference type="ARBA" id="ARBA00004141"/>
    </source>
</evidence>
<dbReference type="GO" id="GO:0060041">
    <property type="term" value="P:retina development in camera-type eye"/>
    <property type="evidence" value="ECO:0007669"/>
    <property type="project" value="Ensembl"/>
</dbReference>
<dbReference type="Proteomes" id="UP000261500">
    <property type="component" value="Unplaced"/>
</dbReference>
<evidence type="ECO:0000256" key="8">
    <source>
        <dbReference type="SAM" id="Phobius"/>
    </source>
</evidence>
<sequence length="516" mass="59439">MLFLLLLCYLSLSARGQEADDDWLDPYDMLNYDSSTKTMKKPPEYECTESHLDCFTFPVFKRFLSRLLKEIQRLGVPTDSSDVFYDAKIKLSKQAMTEIESLLDGEDRWRTGALDNAVSQILVDFKQHDYEGWKWRFEDSFGVELDTVLKIMILVLIISTIICTQLWSAVSWLVQFRRMFAVSFFVSIIWNWFYLYQTAFAKHQNDIVQMENFNEKCTGVKKINWRDNLKEWFRTTWTLQDDPCKKYYEVLMVNPLLLVPPTKAISVTITTFITEPLKHFGQGISEFLRELLKDLPVTLQIPVLITIVVMYGSVHAAFQHGIMAPFRRPRRDPPPAELEHNQRPPPRIENRDYLAGGDAPAHAPPLAIAQQHIPRQQGDNARLDRNHIHCRRPNRVKEEKAPIGVETLKAADPRFSEDELDGEQHEERLEVENASANSGSEDQQEAPEEVRKENAAAQKDQPKNQQTESNSSQAKKKQIQTKQTGSKDEPRKDVAVKSPQPADIQPSQTDVQVSCF</sequence>
<dbReference type="GeneTree" id="ENSGT00940000165672"/>
<dbReference type="PANTHER" id="PTHR34093">
    <property type="entry name" value="CHLORIDE CHANNEL CLIC-LIKE PROTEIN 1"/>
    <property type="match status" value="1"/>
</dbReference>
<comment type="subcellular location">
    <subcellularLocation>
        <location evidence="1">Membrane</location>
        <topology evidence="1">Multi-pass membrane protein</topology>
    </subcellularLocation>
</comment>
<feature type="chain" id="PRO_5017267074" description="Chloride channel CLIC-like protein 1" evidence="9">
    <location>
        <begin position="17"/>
        <end position="516"/>
    </location>
</feature>
<organism evidence="10 11">
    <name type="scientific">Poecilia latipinna</name>
    <name type="common">sailfin molly</name>
    <dbReference type="NCBI Taxonomy" id="48699"/>
    <lineage>
        <taxon>Eukaryota</taxon>
        <taxon>Metazoa</taxon>
        <taxon>Chordata</taxon>
        <taxon>Craniata</taxon>
        <taxon>Vertebrata</taxon>
        <taxon>Euteleostomi</taxon>
        <taxon>Actinopterygii</taxon>
        <taxon>Neopterygii</taxon>
        <taxon>Teleostei</taxon>
        <taxon>Neoteleostei</taxon>
        <taxon>Acanthomorphata</taxon>
        <taxon>Ovalentaria</taxon>
        <taxon>Atherinomorphae</taxon>
        <taxon>Cyprinodontiformes</taxon>
        <taxon>Poeciliidae</taxon>
        <taxon>Poeciliinae</taxon>
        <taxon>Poecilia</taxon>
    </lineage>
</organism>
<feature type="compositionally biased region" description="Basic and acidic residues" evidence="7">
    <location>
        <begin position="331"/>
        <end position="352"/>
    </location>
</feature>
<keyword evidence="9" id="KW-0732">Signal</keyword>
<protein>
    <recommendedName>
        <fullName evidence="3">Chloride channel CLIC-like protein 1</fullName>
    </recommendedName>
</protein>
<evidence type="ECO:0000256" key="6">
    <source>
        <dbReference type="ARBA" id="ARBA00023136"/>
    </source>
</evidence>
<keyword evidence="4 8" id="KW-0812">Transmembrane</keyword>
<feature type="transmembrane region" description="Helical" evidence="8">
    <location>
        <begin position="297"/>
        <end position="318"/>
    </location>
</feature>
<dbReference type="STRING" id="48699.ENSPLAP00000002576"/>
<feature type="compositionally biased region" description="Basic and acidic residues" evidence="7">
    <location>
        <begin position="485"/>
        <end position="495"/>
    </location>
</feature>
<dbReference type="GO" id="GO:0016020">
    <property type="term" value="C:membrane"/>
    <property type="evidence" value="ECO:0007669"/>
    <property type="project" value="UniProtKB-SubCell"/>
</dbReference>
<dbReference type="AlphaFoldDB" id="A0A3B3TQH4"/>
<feature type="region of interest" description="Disordered" evidence="7">
    <location>
        <begin position="325"/>
        <end position="362"/>
    </location>
</feature>
<dbReference type="PANTHER" id="PTHR34093:SF1">
    <property type="entry name" value="CHLORIDE CHANNEL CLIC-LIKE PROTEIN 1"/>
    <property type="match status" value="1"/>
</dbReference>
<proteinExistence type="inferred from homology"/>
<evidence type="ECO:0000313" key="11">
    <source>
        <dbReference type="Proteomes" id="UP000261500"/>
    </source>
</evidence>
<evidence type="ECO:0000256" key="7">
    <source>
        <dbReference type="SAM" id="MobiDB-lite"/>
    </source>
</evidence>
<feature type="transmembrane region" description="Helical" evidence="8">
    <location>
        <begin position="179"/>
        <end position="196"/>
    </location>
</feature>
<keyword evidence="6 8" id="KW-0472">Membrane</keyword>
<feature type="compositionally biased region" description="Polar residues" evidence="7">
    <location>
        <begin position="463"/>
        <end position="472"/>
    </location>
</feature>
<name>A0A3B3TQH4_9TELE</name>
<feature type="region of interest" description="Disordered" evidence="7">
    <location>
        <begin position="386"/>
        <end position="516"/>
    </location>
</feature>
<feature type="compositionally biased region" description="Polar residues" evidence="7">
    <location>
        <begin position="505"/>
        <end position="516"/>
    </location>
</feature>